<keyword evidence="7 8" id="KW-0472">Membrane</keyword>
<dbReference type="GO" id="GO:0015225">
    <property type="term" value="F:biotin transmembrane transporter activity"/>
    <property type="evidence" value="ECO:0007669"/>
    <property type="project" value="UniProtKB-UniRule"/>
</dbReference>
<accession>A0A1I0FNG7</accession>
<keyword evidence="5 9" id="KW-0812">Transmembrane</keyword>
<evidence type="ECO:0000256" key="8">
    <source>
        <dbReference type="PIRNR" id="PIRNR016661"/>
    </source>
</evidence>
<comment type="similarity">
    <text evidence="2 8">Belongs to the BioY family.</text>
</comment>
<evidence type="ECO:0000256" key="2">
    <source>
        <dbReference type="ARBA" id="ARBA00010692"/>
    </source>
</evidence>
<keyword evidence="11" id="KW-1185">Reference proteome</keyword>
<evidence type="ECO:0000256" key="3">
    <source>
        <dbReference type="ARBA" id="ARBA00022448"/>
    </source>
</evidence>
<evidence type="ECO:0000313" key="11">
    <source>
        <dbReference type="Proteomes" id="UP000199568"/>
    </source>
</evidence>
<comment type="subcellular location">
    <subcellularLocation>
        <location evidence="1 8">Cell membrane</location>
        <topology evidence="1 8">Multi-pass membrane protein</topology>
    </subcellularLocation>
</comment>
<gene>
    <name evidence="10" type="ORF">SAMN05660297_02895</name>
</gene>
<reference evidence="10 11" key="1">
    <citation type="submission" date="2016-10" db="EMBL/GenBank/DDBJ databases">
        <authorList>
            <person name="de Groot N.N."/>
        </authorList>
    </citation>
    <scope>NUCLEOTIDE SEQUENCE [LARGE SCALE GENOMIC DNA]</scope>
    <source>
        <strain evidence="10 11">DSM 18979</strain>
    </source>
</reference>
<dbReference type="PIRSF" id="PIRSF016661">
    <property type="entry name" value="BioY"/>
    <property type="match status" value="1"/>
</dbReference>
<dbReference type="PANTHER" id="PTHR34295">
    <property type="entry name" value="BIOTIN TRANSPORTER BIOY"/>
    <property type="match status" value="1"/>
</dbReference>
<feature type="transmembrane region" description="Helical" evidence="9">
    <location>
        <begin position="147"/>
        <end position="172"/>
    </location>
</feature>
<evidence type="ECO:0000256" key="6">
    <source>
        <dbReference type="ARBA" id="ARBA00022989"/>
    </source>
</evidence>
<proteinExistence type="inferred from homology"/>
<dbReference type="PANTHER" id="PTHR34295:SF4">
    <property type="entry name" value="BIOTIN TRANSPORTER BIOY-RELATED"/>
    <property type="match status" value="1"/>
</dbReference>
<evidence type="ECO:0000256" key="5">
    <source>
        <dbReference type="ARBA" id="ARBA00022692"/>
    </source>
</evidence>
<feature type="transmembrane region" description="Helical" evidence="9">
    <location>
        <begin position="63"/>
        <end position="85"/>
    </location>
</feature>
<organism evidence="10 11">
    <name type="scientific">Natronincola peptidivorans</name>
    <dbReference type="NCBI Taxonomy" id="426128"/>
    <lineage>
        <taxon>Bacteria</taxon>
        <taxon>Bacillati</taxon>
        <taxon>Bacillota</taxon>
        <taxon>Clostridia</taxon>
        <taxon>Peptostreptococcales</taxon>
        <taxon>Natronincolaceae</taxon>
        <taxon>Natronincola</taxon>
    </lineage>
</organism>
<sequence length="182" mass="18597">MSKKITIKDLTYSSLFAALIIVLGFVSIPLPFSPVPVTGQTLAIMLAGCILTKRQAIFSVLTFLFLGIIGLPVFAGGIGGIGVVFGPRGGYLIGFLVGVMVISLLKGKGTKLSLLALANVVGGIIVVYAIGVIWLSVVAGIGLNEAIVAGALPFIPGDIAKVVVATPLALVINERVGKLVTA</sequence>
<dbReference type="GO" id="GO:0005886">
    <property type="term" value="C:plasma membrane"/>
    <property type="evidence" value="ECO:0007669"/>
    <property type="project" value="UniProtKB-SubCell"/>
</dbReference>
<keyword evidence="3 8" id="KW-0813">Transport</keyword>
<keyword evidence="4 8" id="KW-1003">Cell membrane</keyword>
<dbReference type="STRING" id="426128.SAMN05660297_02895"/>
<keyword evidence="6 9" id="KW-1133">Transmembrane helix</keyword>
<name>A0A1I0FNG7_9FIRM</name>
<dbReference type="InterPro" id="IPR003784">
    <property type="entry name" value="BioY"/>
</dbReference>
<dbReference type="AlphaFoldDB" id="A0A1I0FNG7"/>
<dbReference type="Pfam" id="PF02632">
    <property type="entry name" value="BioY"/>
    <property type="match status" value="1"/>
</dbReference>
<evidence type="ECO:0000313" key="10">
    <source>
        <dbReference type="EMBL" id="SET59952.1"/>
    </source>
</evidence>
<feature type="transmembrane region" description="Helical" evidence="9">
    <location>
        <begin position="12"/>
        <end position="28"/>
    </location>
</feature>
<dbReference type="Gene3D" id="1.10.1760.20">
    <property type="match status" value="1"/>
</dbReference>
<dbReference type="OrthoDB" id="9803495at2"/>
<protein>
    <recommendedName>
        <fullName evidence="8">Biotin transporter</fullName>
    </recommendedName>
</protein>
<evidence type="ECO:0000256" key="7">
    <source>
        <dbReference type="ARBA" id="ARBA00023136"/>
    </source>
</evidence>
<feature type="transmembrane region" description="Helical" evidence="9">
    <location>
        <begin position="91"/>
        <end position="107"/>
    </location>
</feature>
<evidence type="ECO:0000256" key="9">
    <source>
        <dbReference type="SAM" id="Phobius"/>
    </source>
</evidence>
<dbReference type="RefSeq" id="WP_090445627.1">
    <property type="nucleotide sequence ID" value="NZ_FOHU01000015.1"/>
</dbReference>
<evidence type="ECO:0000256" key="1">
    <source>
        <dbReference type="ARBA" id="ARBA00004651"/>
    </source>
</evidence>
<evidence type="ECO:0000256" key="4">
    <source>
        <dbReference type="ARBA" id="ARBA00022475"/>
    </source>
</evidence>
<dbReference type="EMBL" id="FOHU01000015">
    <property type="protein sequence ID" value="SET59952.1"/>
    <property type="molecule type" value="Genomic_DNA"/>
</dbReference>
<feature type="transmembrane region" description="Helical" evidence="9">
    <location>
        <begin position="114"/>
        <end position="141"/>
    </location>
</feature>
<dbReference type="Proteomes" id="UP000199568">
    <property type="component" value="Unassembled WGS sequence"/>
</dbReference>